<organism evidence="4 5">
    <name type="scientific">Winogradskyella litorisediminis</name>
    <dbReference type="NCBI Taxonomy" id="1156618"/>
    <lineage>
        <taxon>Bacteria</taxon>
        <taxon>Pseudomonadati</taxon>
        <taxon>Bacteroidota</taxon>
        <taxon>Flavobacteriia</taxon>
        <taxon>Flavobacteriales</taxon>
        <taxon>Flavobacteriaceae</taxon>
        <taxon>Winogradskyella</taxon>
    </lineage>
</organism>
<dbReference type="EMBL" id="JBHTJL010000009">
    <property type="protein sequence ID" value="MFD1062559.1"/>
    <property type="molecule type" value="Genomic_DNA"/>
</dbReference>
<proteinExistence type="inferred from homology"/>
<accession>A0ABW3N4G3</accession>
<reference evidence="5" key="1">
    <citation type="journal article" date="2019" name="Int. J. Syst. Evol. Microbiol.">
        <title>The Global Catalogue of Microorganisms (GCM) 10K type strain sequencing project: providing services to taxonomists for standard genome sequencing and annotation.</title>
        <authorList>
            <consortium name="The Broad Institute Genomics Platform"/>
            <consortium name="The Broad Institute Genome Sequencing Center for Infectious Disease"/>
            <person name="Wu L."/>
            <person name="Ma J."/>
        </authorList>
    </citation>
    <scope>NUCLEOTIDE SEQUENCE [LARGE SCALE GENOMIC DNA]</scope>
    <source>
        <strain evidence="5">CCUG 62215</strain>
    </source>
</reference>
<keyword evidence="2" id="KW-0472">Membrane</keyword>
<keyword evidence="4" id="KW-0808">Transferase</keyword>
<dbReference type="RefSeq" id="WP_386128529.1">
    <property type="nucleotide sequence ID" value="NZ_JBHTJL010000009.1"/>
</dbReference>
<evidence type="ECO:0000256" key="1">
    <source>
        <dbReference type="ARBA" id="ARBA00006464"/>
    </source>
</evidence>
<name>A0ABW3N4G3_9FLAO</name>
<keyword evidence="2" id="KW-1133">Transmembrane helix</keyword>
<feature type="domain" description="Bacterial sugar transferase" evidence="3">
    <location>
        <begin position="2"/>
        <end position="182"/>
    </location>
</feature>
<sequence length="183" mass="21519">MKSFFDYFLAILISPLVFPFIILFAFISSLVNGGYGFFVQKRIGKDQKPFNIYKLRTYNLKTQKINNVSRVLRKYKIDEMPQIFNVLAGEMSFVGPRPDIKKYADLLRGEEKKILLLKPGITGPASLKYFNEEELLSKIEDKQTYYDEVIFKDKIKINLDYYYNNNMLIDSKILIKTILKLLR</sequence>
<gene>
    <name evidence="4" type="ORF">ACFQ1Q_04815</name>
</gene>
<dbReference type="GO" id="GO:0016740">
    <property type="term" value="F:transferase activity"/>
    <property type="evidence" value="ECO:0007669"/>
    <property type="project" value="UniProtKB-KW"/>
</dbReference>
<dbReference type="Pfam" id="PF02397">
    <property type="entry name" value="Bac_transf"/>
    <property type="match status" value="1"/>
</dbReference>
<dbReference type="Proteomes" id="UP001597013">
    <property type="component" value="Unassembled WGS sequence"/>
</dbReference>
<keyword evidence="2" id="KW-0812">Transmembrane</keyword>
<comment type="caution">
    <text evidence="4">The sequence shown here is derived from an EMBL/GenBank/DDBJ whole genome shotgun (WGS) entry which is preliminary data.</text>
</comment>
<evidence type="ECO:0000313" key="4">
    <source>
        <dbReference type="EMBL" id="MFD1062559.1"/>
    </source>
</evidence>
<dbReference type="PANTHER" id="PTHR30576:SF20">
    <property type="entry name" value="QUINOVOSAMINEPHOSPHOTRANSFERAE-RELATED"/>
    <property type="match status" value="1"/>
</dbReference>
<dbReference type="PANTHER" id="PTHR30576">
    <property type="entry name" value="COLANIC BIOSYNTHESIS UDP-GLUCOSE LIPID CARRIER TRANSFERASE"/>
    <property type="match status" value="1"/>
</dbReference>
<dbReference type="InterPro" id="IPR003362">
    <property type="entry name" value="Bact_transf"/>
</dbReference>
<comment type="similarity">
    <text evidence="1">Belongs to the bacterial sugar transferase family.</text>
</comment>
<keyword evidence="5" id="KW-1185">Reference proteome</keyword>
<evidence type="ECO:0000256" key="2">
    <source>
        <dbReference type="SAM" id="Phobius"/>
    </source>
</evidence>
<evidence type="ECO:0000313" key="5">
    <source>
        <dbReference type="Proteomes" id="UP001597013"/>
    </source>
</evidence>
<feature type="transmembrane region" description="Helical" evidence="2">
    <location>
        <begin position="12"/>
        <end position="38"/>
    </location>
</feature>
<evidence type="ECO:0000259" key="3">
    <source>
        <dbReference type="Pfam" id="PF02397"/>
    </source>
</evidence>
<protein>
    <submittedName>
        <fullName evidence="4">Sugar transferase</fullName>
    </submittedName>
</protein>